<evidence type="ECO:0000256" key="3">
    <source>
        <dbReference type="ARBA" id="ARBA00022729"/>
    </source>
</evidence>
<dbReference type="CDD" id="cd01536">
    <property type="entry name" value="PBP1_ABC_sugar_binding-like"/>
    <property type="match status" value="1"/>
</dbReference>
<feature type="chain" id="PRO_5045603820" evidence="4">
    <location>
        <begin position="32"/>
        <end position="342"/>
    </location>
</feature>
<protein>
    <submittedName>
        <fullName evidence="6">Sugar ABC transporter substrate-binding protein</fullName>
    </submittedName>
</protein>
<name>A0ABT4QY58_9HYPH</name>
<dbReference type="Proteomes" id="UP001152178">
    <property type="component" value="Unassembled WGS sequence"/>
</dbReference>
<keyword evidence="7" id="KW-1185">Reference proteome</keyword>
<proteinExistence type="inferred from homology"/>
<dbReference type="Gene3D" id="3.40.50.2300">
    <property type="match status" value="2"/>
</dbReference>
<dbReference type="InterPro" id="IPR025997">
    <property type="entry name" value="SBP_2_dom"/>
</dbReference>
<organism evidence="6 7">
    <name type="scientific">Mesorhizobium qingshengii</name>
    <dbReference type="NCBI Taxonomy" id="1165689"/>
    <lineage>
        <taxon>Bacteria</taxon>
        <taxon>Pseudomonadati</taxon>
        <taxon>Pseudomonadota</taxon>
        <taxon>Alphaproteobacteria</taxon>
        <taxon>Hyphomicrobiales</taxon>
        <taxon>Phyllobacteriaceae</taxon>
        <taxon>Mesorhizobium</taxon>
    </lineage>
</organism>
<evidence type="ECO:0000259" key="5">
    <source>
        <dbReference type="Pfam" id="PF13407"/>
    </source>
</evidence>
<dbReference type="PANTHER" id="PTHR46847:SF1">
    <property type="entry name" value="D-ALLOSE-BINDING PERIPLASMIC PROTEIN-RELATED"/>
    <property type="match status" value="1"/>
</dbReference>
<feature type="domain" description="Periplasmic binding protein" evidence="5">
    <location>
        <begin position="51"/>
        <end position="309"/>
    </location>
</feature>
<dbReference type="InterPro" id="IPR028082">
    <property type="entry name" value="Peripla_BP_I"/>
</dbReference>
<dbReference type="Pfam" id="PF13407">
    <property type="entry name" value="Peripla_BP_4"/>
    <property type="match status" value="1"/>
</dbReference>
<dbReference type="RefSeq" id="WP_269906871.1">
    <property type="nucleotide sequence ID" value="NZ_JAPFQA010000009.1"/>
</dbReference>
<dbReference type="SUPFAM" id="SSF53822">
    <property type="entry name" value="Periplasmic binding protein-like I"/>
    <property type="match status" value="1"/>
</dbReference>
<feature type="signal peptide" evidence="4">
    <location>
        <begin position="1"/>
        <end position="31"/>
    </location>
</feature>
<evidence type="ECO:0000313" key="7">
    <source>
        <dbReference type="Proteomes" id="UP001152178"/>
    </source>
</evidence>
<keyword evidence="3 4" id="KW-0732">Signal</keyword>
<accession>A0ABT4QY58</accession>
<comment type="subcellular location">
    <subcellularLocation>
        <location evidence="1">Cell envelope</location>
    </subcellularLocation>
</comment>
<evidence type="ECO:0000256" key="2">
    <source>
        <dbReference type="ARBA" id="ARBA00007639"/>
    </source>
</evidence>
<comment type="caution">
    <text evidence="6">The sequence shown here is derived from an EMBL/GenBank/DDBJ whole genome shotgun (WGS) entry which is preliminary data.</text>
</comment>
<evidence type="ECO:0000256" key="1">
    <source>
        <dbReference type="ARBA" id="ARBA00004196"/>
    </source>
</evidence>
<comment type="similarity">
    <text evidence="2">Belongs to the bacterial solute-binding protein 2 family.</text>
</comment>
<dbReference type="PANTHER" id="PTHR46847">
    <property type="entry name" value="D-ALLOSE-BINDING PERIPLASMIC PROTEIN-RELATED"/>
    <property type="match status" value="1"/>
</dbReference>
<evidence type="ECO:0000256" key="4">
    <source>
        <dbReference type="SAM" id="SignalP"/>
    </source>
</evidence>
<sequence>MTLINHCRRLVKPIALTLGAMLCISTLPASAADGGAQLKEIYTKSIEGKTIAFLPMTLGAPLMDTWEYVIRTEAERSNMKYSVKDPAWNSTALAQAFEGAIADKPDVIIVQNPNVQLLVKQIKQAQEAGIYVIQLSMMSNTLSDGYVGGDWTEQAEVTGKDIVKECGTGSGKSGKVVILQGELTSAQNVYMTNALMKEFAKDTAIQVVSSQATNWDATKAYDITTAVLQQHPDVCAIFGPYDIMTIGGAQAVKKAGLTGKVLVYSNGGGYKEGCDAVRAGLIDRYMDWDAWNQGREVMVMAKNLLMAGEKPGSHNVASFSSFFWVTKDNVDQARCTDIPKKS</sequence>
<reference evidence="6" key="1">
    <citation type="submission" date="2022-11" db="EMBL/GenBank/DDBJ databases">
        <authorList>
            <person name="Coimbra C."/>
        </authorList>
    </citation>
    <scope>NUCLEOTIDE SEQUENCE</scope>
    <source>
        <strain evidence="6">Jales19</strain>
    </source>
</reference>
<evidence type="ECO:0000313" key="6">
    <source>
        <dbReference type="EMBL" id="MCZ8546513.1"/>
    </source>
</evidence>
<gene>
    <name evidence="6" type="ORF">OOJ09_20185</name>
</gene>
<dbReference type="EMBL" id="JAPFQA010000009">
    <property type="protein sequence ID" value="MCZ8546513.1"/>
    <property type="molecule type" value="Genomic_DNA"/>
</dbReference>